<keyword evidence="2" id="KW-1185">Reference proteome</keyword>
<dbReference type="WBParaSite" id="MhA1_Contig344.frz3.gene6">
    <property type="protein sequence ID" value="MhA1_Contig344.frz3.gene6"/>
    <property type="gene ID" value="MhA1_Contig344.frz3.gene6"/>
</dbReference>
<dbReference type="AlphaFoldDB" id="A0A1I8BNA9"/>
<proteinExistence type="predicted"/>
<feature type="compositionally biased region" description="Basic and acidic residues" evidence="1">
    <location>
        <begin position="151"/>
        <end position="204"/>
    </location>
</feature>
<feature type="region of interest" description="Disordered" evidence="1">
    <location>
        <begin position="151"/>
        <end position="223"/>
    </location>
</feature>
<sequence>MKFYVEAYNSIRNKQKSIDHYQWLKDVIIKIGSEINWISINSPRTKSLIKIEGKEWSDKLVEKYLVKNLKDGINGYDKINDIIEWDDSESEEEKMREHTKKHEENMAILFKKEKAEHINYIGTRKIDHKDKKKMSEIIEAGNKNKQIMLNKSEKSEKEEKHKEKLSSFLLKDKEQNIEEKSEQSSDKNSEKNDKNETKSDHKELQLVPANLTNKRNLAKDPNKNKRYSYFCC</sequence>
<name>A0A1I8BNA9_MELHA</name>
<protein>
    <submittedName>
        <fullName evidence="3">Kin17_mid domain-containing protein</fullName>
    </submittedName>
</protein>
<organism evidence="2 3">
    <name type="scientific">Meloidogyne hapla</name>
    <name type="common">Root-knot nematode worm</name>
    <dbReference type="NCBI Taxonomy" id="6305"/>
    <lineage>
        <taxon>Eukaryota</taxon>
        <taxon>Metazoa</taxon>
        <taxon>Ecdysozoa</taxon>
        <taxon>Nematoda</taxon>
        <taxon>Chromadorea</taxon>
        <taxon>Rhabditida</taxon>
        <taxon>Tylenchina</taxon>
        <taxon>Tylenchomorpha</taxon>
        <taxon>Tylenchoidea</taxon>
        <taxon>Meloidogynidae</taxon>
        <taxon>Meloidogyninae</taxon>
        <taxon>Meloidogyne</taxon>
    </lineage>
</organism>
<evidence type="ECO:0000313" key="2">
    <source>
        <dbReference type="Proteomes" id="UP000095281"/>
    </source>
</evidence>
<reference evidence="3" key="1">
    <citation type="submission" date="2016-11" db="UniProtKB">
        <authorList>
            <consortium name="WormBaseParasite"/>
        </authorList>
    </citation>
    <scope>IDENTIFICATION</scope>
</reference>
<accession>A0A1I8BNA9</accession>
<evidence type="ECO:0000313" key="3">
    <source>
        <dbReference type="WBParaSite" id="MhA1_Contig344.frz3.gene6"/>
    </source>
</evidence>
<evidence type="ECO:0000256" key="1">
    <source>
        <dbReference type="SAM" id="MobiDB-lite"/>
    </source>
</evidence>
<dbReference type="Proteomes" id="UP000095281">
    <property type="component" value="Unplaced"/>
</dbReference>